<feature type="domain" description="MULE transposase" evidence="1">
    <location>
        <begin position="7"/>
        <end position="99"/>
    </location>
</feature>
<name>A0AAV8XVX3_9CUCU</name>
<comment type="caution">
    <text evidence="2">The sequence shown here is derived from an EMBL/GenBank/DDBJ whole genome shotgun (WGS) entry which is preliminary data.</text>
</comment>
<evidence type="ECO:0000313" key="3">
    <source>
        <dbReference type="Proteomes" id="UP001162156"/>
    </source>
</evidence>
<proteinExistence type="predicted"/>
<dbReference type="EMBL" id="JANEYF010002698">
    <property type="protein sequence ID" value="KAJ8943227.1"/>
    <property type="molecule type" value="Genomic_DNA"/>
</dbReference>
<keyword evidence="3" id="KW-1185">Reference proteome</keyword>
<reference evidence="2" key="1">
    <citation type="journal article" date="2023" name="Insect Mol. Biol.">
        <title>Genome sequencing provides insights into the evolution of gene families encoding plant cell wall-degrading enzymes in longhorned beetles.</title>
        <authorList>
            <person name="Shin N.R."/>
            <person name="Okamura Y."/>
            <person name="Kirsch R."/>
            <person name="Pauchet Y."/>
        </authorList>
    </citation>
    <scope>NUCLEOTIDE SEQUENCE</scope>
    <source>
        <strain evidence="2">RBIC_L_NR</strain>
    </source>
</reference>
<dbReference type="Proteomes" id="UP001162156">
    <property type="component" value="Unassembled WGS sequence"/>
</dbReference>
<organism evidence="2 3">
    <name type="scientific">Rhamnusium bicolor</name>
    <dbReference type="NCBI Taxonomy" id="1586634"/>
    <lineage>
        <taxon>Eukaryota</taxon>
        <taxon>Metazoa</taxon>
        <taxon>Ecdysozoa</taxon>
        <taxon>Arthropoda</taxon>
        <taxon>Hexapoda</taxon>
        <taxon>Insecta</taxon>
        <taxon>Pterygota</taxon>
        <taxon>Neoptera</taxon>
        <taxon>Endopterygota</taxon>
        <taxon>Coleoptera</taxon>
        <taxon>Polyphaga</taxon>
        <taxon>Cucujiformia</taxon>
        <taxon>Chrysomeloidea</taxon>
        <taxon>Cerambycidae</taxon>
        <taxon>Lepturinae</taxon>
        <taxon>Rhagiini</taxon>
        <taxon>Rhamnusium</taxon>
    </lineage>
</organism>
<dbReference type="AlphaFoldDB" id="A0AAV8XVX3"/>
<protein>
    <recommendedName>
        <fullName evidence="1">MULE transposase domain-containing protein</fullName>
    </recommendedName>
</protein>
<sequence length="115" mass="13199">MTSQNIIAVDSTHGLNSYDFELSTVLIVDDWGEDFPDACLLLTNRQDSVIFENCFDAIKSKLGLLKPKTFMSDITNVFYKAWFRVMGLVPNQLFCAWHIDRAWQTNLSKITDSEK</sequence>
<accession>A0AAV8XVX3</accession>
<gene>
    <name evidence="2" type="ORF">NQ314_009800</name>
</gene>
<evidence type="ECO:0000259" key="1">
    <source>
        <dbReference type="Pfam" id="PF10551"/>
    </source>
</evidence>
<evidence type="ECO:0000313" key="2">
    <source>
        <dbReference type="EMBL" id="KAJ8943227.1"/>
    </source>
</evidence>
<dbReference type="Pfam" id="PF10551">
    <property type="entry name" value="MULE"/>
    <property type="match status" value="1"/>
</dbReference>
<dbReference type="InterPro" id="IPR018289">
    <property type="entry name" value="MULE_transposase_dom"/>
</dbReference>